<dbReference type="EMBL" id="CACVKT020008787">
    <property type="protein sequence ID" value="CAC5417679.1"/>
    <property type="molecule type" value="Genomic_DNA"/>
</dbReference>
<sequence>MEPVIMVVPCIPNGSEAVEEEGLILGVAIEDSNNNVEKDTVSVLPMVDAGAVTELPTINFYGPESTAYETITTVPEKSSNYPTAIVAKIPIHISSADTTIEIHVSTKPQDATLQSAATSDTITQDQDKSYVSSADTTIEIHESTKPQDATLQSGATSETITQDQDKST</sequence>
<feature type="compositionally biased region" description="Polar residues" evidence="1">
    <location>
        <begin position="111"/>
        <end position="136"/>
    </location>
</feature>
<accession>A0A6J8EA45</accession>
<evidence type="ECO:0000313" key="3">
    <source>
        <dbReference type="Proteomes" id="UP000507470"/>
    </source>
</evidence>
<protein>
    <submittedName>
        <fullName evidence="2">Uncharacterized protein</fullName>
    </submittedName>
</protein>
<feature type="compositionally biased region" description="Polar residues" evidence="1">
    <location>
        <begin position="146"/>
        <end position="162"/>
    </location>
</feature>
<proteinExistence type="predicted"/>
<evidence type="ECO:0000313" key="2">
    <source>
        <dbReference type="EMBL" id="CAC5417679.1"/>
    </source>
</evidence>
<dbReference type="Proteomes" id="UP000507470">
    <property type="component" value="Unassembled WGS sequence"/>
</dbReference>
<gene>
    <name evidence="2" type="ORF">MCOR_50168</name>
</gene>
<name>A0A6J8EA45_MYTCO</name>
<keyword evidence="3" id="KW-1185">Reference proteome</keyword>
<organism evidence="2 3">
    <name type="scientific">Mytilus coruscus</name>
    <name type="common">Sea mussel</name>
    <dbReference type="NCBI Taxonomy" id="42192"/>
    <lineage>
        <taxon>Eukaryota</taxon>
        <taxon>Metazoa</taxon>
        <taxon>Spiralia</taxon>
        <taxon>Lophotrochozoa</taxon>
        <taxon>Mollusca</taxon>
        <taxon>Bivalvia</taxon>
        <taxon>Autobranchia</taxon>
        <taxon>Pteriomorphia</taxon>
        <taxon>Mytilida</taxon>
        <taxon>Mytiloidea</taxon>
        <taxon>Mytilidae</taxon>
        <taxon>Mytilinae</taxon>
        <taxon>Mytilus</taxon>
    </lineage>
</organism>
<reference evidence="2 3" key="1">
    <citation type="submission" date="2020-06" db="EMBL/GenBank/DDBJ databases">
        <authorList>
            <person name="Li R."/>
            <person name="Bekaert M."/>
        </authorList>
    </citation>
    <scope>NUCLEOTIDE SEQUENCE [LARGE SCALE GENOMIC DNA]</scope>
    <source>
        <strain evidence="3">wild</strain>
    </source>
</reference>
<evidence type="ECO:0000256" key="1">
    <source>
        <dbReference type="SAM" id="MobiDB-lite"/>
    </source>
</evidence>
<feature type="region of interest" description="Disordered" evidence="1">
    <location>
        <begin position="111"/>
        <end position="168"/>
    </location>
</feature>
<dbReference type="AlphaFoldDB" id="A0A6J8EA45"/>